<proteinExistence type="predicted"/>
<feature type="region of interest" description="Disordered" evidence="1">
    <location>
        <begin position="1"/>
        <end position="21"/>
    </location>
</feature>
<protein>
    <submittedName>
        <fullName evidence="2">Uncharacterized protein</fullName>
    </submittedName>
</protein>
<dbReference type="AlphaFoldDB" id="A0AB73GS54"/>
<organism evidence="2">
    <name type="scientific">Xanthomonas arboricola</name>
    <dbReference type="NCBI Taxonomy" id="56448"/>
    <lineage>
        <taxon>Bacteria</taxon>
        <taxon>Pseudomonadati</taxon>
        <taxon>Pseudomonadota</taxon>
        <taxon>Gammaproteobacteria</taxon>
        <taxon>Lysobacterales</taxon>
        <taxon>Lysobacteraceae</taxon>
        <taxon>Xanthomonas</taxon>
    </lineage>
</organism>
<evidence type="ECO:0000256" key="1">
    <source>
        <dbReference type="SAM" id="MobiDB-lite"/>
    </source>
</evidence>
<dbReference type="EMBL" id="JACIIQ010000001">
    <property type="protein sequence ID" value="MBB5668742.1"/>
    <property type="molecule type" value="Genomic_DNA"/>
</dbReference>
<comment type="caution">
    <text evidence="2">The sequence shown here is derived from an EMBL/GenBank/DDBJ whole genome shotgun (WGS) entry which is preliminary data.</text>
</comment>
<name>A0AB73GS54_9XANT</name>
<sequence length="45" mass="4911">MASGFAASPHPPLPQERGFSSRIPLRTLSGFIPFFRREKVPRGGG</sequence>
<dbReference type="Proteomes" id="UP000528595">
    <property type="component" value="Unassembled WGS sequence"/>
</dbReference>
<accession>A0AB73GS54</accession>
<reference evidence="2" key="1">
    <citation type="submission" date="2020-08" db="EMBL/GenBank/DDBJ databases">
        <title>Studying the diversity of plant-associated saprophytic bacteria and their role in host health and plant-pathogen interactions.</title>
        <authorList>
            <person name="Potnis N."/>
        </authorList>
    </citation>
    <scope>NUCLEOTIDE SEQUENCE</scope>
    <source>
        <strain evidence="2">F21</strain>
    </source>
</reference>
<evidence type="ECO:0000313" key="2">
    <source>
        <dbReference type="EMBL" id="MBB5668742.1"/>
    </source>
</evidence>
<gene>
    <name evidence="2" type="ORF">FHR65_000251</name>
</gene>